<feature type="compositionally biased region" description="Acidic residues" evidence="1">
    <location>
        <begin position="59"/>
        <end position="77"/>
    </location>
</feature>
<evidence type="ECO:0000313" key="3">
    <source>
        <dbReference type="Proteomes" id="UP000714618"/>
    </source>
</evidence>
<keyword evidence="3" id="KW-1185">Reference proteome</keyword>
<dbReference type="OrthoDB" id="3923838at2759"/>
<dbReference type="AlphaFoldDB" id="A0A9N8K0V9"/>
<proteinExistence type="predicted"/>
<protein>
    <submittedName>
        <fullName evidence="2">Uncharacterized protein</fullName>
    </submittedName>
</protein>
<reference evidence="2" key="1">
    <citation type="submission" date="2020-06" db="EMBL/GenBank/DDBJ databases">
        <authorList>
            <person name="Onetto C."/>
        </authorList>
    </citation>
    <scope>NUCLEOTIDE SEQUENCE</scope>
</reference>
<evidence type="ECO:0000256" key="1">
    <source>
        <dbReference type="SAM" id="MobiDB-lite"/>
    </source>
</evidence>
<gene>
    <name evidence="2" type="ORF">AWRI4233_LOCUS7267</name>
</gene>
<comment type="caution">
    <text evidence="2">The sequence shown here is derived from an EMBL/GenBank/DDBJ whole genome shotgun (WGS) entry which is preliminary data.</text>
</comment>
<name>A0A9N8K0V9_9PEZI</name>
<feature type="region of interest" description="Disordered" evidence="1">
    <location>
        <begin position="56"/>
        <end position="77"/>
    </location>
</feature>
<accession>A0A9N8K0V9</accession>
<dbReference type="Proteomes" id="UP000714618">
    <property type="component" value="Unassembled WGS sequence"/>
</dbReference>
<dbReference type="EMBL" id="CAIJEO010000009">
    <property type="protein sequence ID" value="CAD0098443.1"/>
    <property type="molecule type" value="Genomic_DNA"/>
</dbReference>
<organism evidence="2 3">
    <name type="scientific">Aureobasidium mustum</name>
    <dbReference type="NCBI Taxonomy" id="2773714"/>
    <lineage>
        <taxon>Eukaryota</taxon>
        <taxon>Fungi</taxon>
        <taxon>Dikarya</taxon>
        <taxon>Ascomycota</taxon>
        <taxon>Pezizomycotina</taxon>
        <taxon>Dothideomycetes</taxon>
        <taxon>Dothideomycetidae</taxon>
        <taxon>Dothideales</taxon>
        <taxon>Saccotheciaceae</taxon>
        <taxon>Aureobasidium</taxon>
    </lineage>
</organism>
<evidence type="ECO:0000313" key="2">
    <source>
        <dbReference type="EMBL" id="CAD0098443.1"/>
    </source>
</evidence>
<sequence length="77" mass="8711">MEANIVTSNTDGEWYAHVLDQSNKVRYSSMGQQSIKIALKVVLALVEQDLSGLVQEKEMEVEDSEGEEEVDYEMEVD</sequence>